<proteinExistence type="predicted"/>
<dbReference type="Proteomes" id="UP000717585">
    <property type="component" value="Unassembled WGS sequence"/>
</dbReference>
<feature type="domain" description="Autophagy protein ATG5 UblA" evidence="1">
    <location>
        <begin position="28"/>
        <end position="122"/>
    </location>
</feature>
<organism evidence="2 3">
    <name type="scientific">Carpediemonas membranifera</name>
    <dbReference type="NCBI Taxonomy" id="201153"/>
    <lineage>
        <taxon>Eukaryota</taxon>
        <taxon>Metamonada</taxon>
        <taxon>Carpediemonas-like organisms</taxon>
        <taxon>Carpediemonas</taxon>
    </lineage>
</organism>
<dbReference type="GO" id="GO:0034274">
    <property type="term" value="C:Atg12-Atg5-Atg16 complex"/>
    <property type="evidence" value="ECO:0007669"/>
    <property type="project" value="TreeGrafter"/>
</dbReference>
<dbReference type="InterPro" id="IPR042527">
    <property type="entry name" value="Atg5_UblA_dom_sf"/>
</dbReference>
<dbReference type="OrthoDB" id="272162at2759"/>
<dbReference type="GO" id="GO:0000422">
    <property type="term" value="P:autophagy of mitochondrion"/>
    <property type="evidence" value="ECO:0007669"/>
    <property type="project" value="TreeGrafter"/>
</dbReference>
<dbReference type="GO" id="GO:0006995">
    <property type="term" value="P:cellular response to nitrogen starvation"/>
    <property type="evidence" value="ECO:0007669"/>
    <property type="project" value="TreeGrafter"/>
</dbReference>
<evidence type="ECO:0000259" key="1">
    <source>
        <dbReference type="Pfam" id="PF20638"/>
    </source>
</evidence>
<name>A0A8J6B5P2_9EUKA</name>
<dbReference type="InterPro" id="IPR007239">
    <property type="entry name" value="Atg5"/>
</dbReference>
<sequence>MNRETEKQGEYDSHTRSTEAAEACRLVIDGQIPMKFTMMKIGSLDQPVPFYCSARRILPLTQVLEDVKDHFDALVVSLDSEQPIWFSYGASVLTFEWTVGALYDMYAIDSPPPIPWSVEVHFGEYPTHSIGKPPTKIETMDMLSSQAIDSLSLTPSPPESSSVRSLLALALRGEFWRFAEEYDRLLPTEGKAVFRVVSTSESRRPIDPFPVARRRVVPLDDTSIGAALELPHGARVVCQGVRLEHYMTVVDVFKAFSAPTFTVTILVR</sequence>
<keyword evidence="3" id="KW-1185">Reference proteome</keyword>
<dbReference type="GO" id="GO:0034045">
    <property type="term" value="C:phagophore assembly site membrane"/>
    <property type="evidence" value="ECO:0007669"/>
    <property type="project" value="TreeGrafter"/>
</dbReference>
<dbReference type="InterPro" id="IPR048939">
    <property type="entry name" value="ATG5_UblA"/>
</dbReference>
<evidence type="ECO:0000313" key="2">
    <source>
        <dbReference type="EMBL" id="KAG9393392.1"/>
    </source>
</evidence>
<comment type="caution">
    <text evidence="2">The sequence shown here is derived from an EMBL/GenBank/DDBJ whole genome shotgun (WGS) entry which is preliminary data.</text>
</comment>
<dbReference type="GO" id="GO:0044233">
    <property type="term" value="C:mitochondria-associated endoplasmic reticulum membrane contact site"/>
    <property type="evidence" value="ECO:0007669"/>
    <property type="project" value="TreeGrafter"/>
</dbReference>
<protein>
    <submittedName>
        <fullName evidence="2">Autophagy 5-like</fullName>
    </submittedName>
</protein>
<gene>
    <name evidence="2" type="ORF">J8273_3528</name>
</gene>
<reference evidence="2" key="1">
    <citation type="submission" date="2021-05" db="EMBL/GenBank/DDBJ databases">
        <title>A free-living protist that lacks canonical eukaryotic 1 DNA replication and segregation systems.</title>
        <authorList>
            <person name="Salas-Leiva D.E."/>
            <person name="Tromer E.C."/>
            <person name="Curtis B.A."/>
            <person name="Jerlstrom-Hultqvist J."/>
            <person name="Kolisko M."/>
            <person name="Yi Z."/>
            <person name="Salas-Leiva J.S."/>
            <person name="Gallot-Lavallee L."/>
            <person name="Kops G.J.P.L."/>
            <person name="Archibald J.M."/>
            <person name="Simpson A.G.B."/>
            <person name="Roger A.J."/>
        </authorList>
    </citation>
    <scope>NUCLEOTIDE SEQUENCE</scope>
    <source>
        <strain evidence="2">BICM</strain>
    </source>
</reference>
<dbReference type="Gene3D" id="3.10.20.620">
    <property type="match status" value="1"/>
</dbReference>
<dbReference type="PANTHER" id="PTHR13040">
    <property type="entry name" value="AUTOPHAGY PROTEIN 5"/>
    <property type="match status" value="1"/>
</dbReference>
<dbReference type="AlphaFoldDB" id="A0A8J6B5P2"/>
<dbReference type="Pfam" id="PF20638">
    <property type="entry name" value="ATG5_UblA"/>
    <property type="match status" value="1"/>
</dbReference>
<dbReference type="EMBL" id="JAHDYR010000025">
    <property type="protein sequence ID" value="KAG9393392.1"/>
    <property type="molecule type" value="Genomic_DNA"/>
</dbReference>
<dbReference type="GO" id="GO:0034727">
    <property type="term" value="P:piecemeal microautophagy of the nucleus"/>
    <property type="evidence" value="ECO:0007669"/>
    <property type="project" value="TreeGrafter"/>
</dbReference>
<evidence type="ECO:0000313" key="3">
    <source>
        <dbReference type="Proteomes" id="UP000717585"/>
    </source>
</evidence>
<dbReference type="GO" id="GO:0061908">
    <property type="term" value="C:phagophore"/>
    <property type="evidence" value="ECO:0007669"/>
    <property type="project" value="TreeGrafter"/>
</dbReference>
<dbReference type="GO" id="GO:0005776">
    <property type="term" value="C:autophagosome"/>
    <property type="evidence" value="ECO:0007669"/>
    <property type="project" value="TreeGrafter"/>
</dbReference>
<dbReference type="PANTHER" id="PTHR13040:SF2">
    <property type="entry name" value="AUTOPHAGY PROTEIN 5"/>
    <property type="match status" value="1"/>
</dbReference>
<dbReference type="GO" id="GO:0019776">
    <property type="term" value="F:Atg8-family ligase activity"/>
    <property type="evidence" value="ECO:0007669"/>
    <property type="project" value="TreeGrafter"/>
</dbReference>
<accession>A0A8J6B5P2</accession>